<feature type="site" description="Interaction with tRNA" evidence="10">
    <location>
        <position position="336"/>
    </location>
</feature>
<comment type="subcellular location">
    <subcellularLocation>
        <location evidence="10">Cytoplasm</location>
    </subcellularLocation>
</comment>
<dbReference type="HAMAP" id="MF_00144">
    <property type="entry name" value="tRNA_thiouridyl_MnmA"/>
    <property type="match status" value="1"/>
</dbReference>
<dbReference type="FunFam" id="2.30.30.280:FF:000001">
    <property type="entry name" value="tRNA-specific 2-thiouridylase MnmA"/>
    <property type="match status" value="1"/>
</dbReference>
<feature type="region of interest" description="Interaction with tRNA" evidence="10">
    <location>
        <begin position="307"/>
        <end position="308"/>
    </location>
</feature>
<reference evidence="13 14" key="1">
    <citation type="journal article" date="2016" name="Nat. Commun.">
        <title>Thousands of microbial genomes shed light on interconnected biogeochemical processes in an aquifer system.</title>
        <authorList>
            <person name="Anantharaman K."/>
            <person name="Brown C.T."/>
            <person name="Hug L.A."/>
            <person name="Sharon I."/>
            <person name="Castelle C.J."/>
            <person name="Probst A.J."/>
            <person name="Thomas B.C."/>
            <person name="Singh A."/>
            <person name="Wilkins M.J."/>
            <person name="Karaoz U."/>
            <person name="Brodie E.L."/>
            <person name="Williams K.H."/>
            <person name="Hubbard S.S."/>
            <person name="Banfield J.F."/>
        </authorList>
    </citation>
    <scope>NUCLEOTIDE SEQUENCE [LARGE SCALE GENOMIC DNA]</scope>
</reference>
<dbReference type="Proteomes" id="UP000177614">
    <property type="component" value="Unassembled WGS sequence"/>
</dbReference>
<comment type="similarity">
    <text evidence="10">Belongs to the MnmA/TRMU family.</text>
</comment>
<keyword evidence="2 10" id="KW-0820">tRNA-binding</keyword>
<organism evidence="13 14">
    <name type="scientific">Candidatus Abawacabacteria bacterium RBG_16_42_10</name>
    <dbReference type="NCBI Taxonomy" id="1817814"/>
    <lineage>
        <taxon>Bacteria</taxon>
        <taxon>Candidatus Abawacaibacteriota</taxon>
    </lineage>
</organism>
<feature type="active site" description="Cysteine persulfide intermediate" evidence="10">
    <location>
        <position position="197"/>
    </location>
</feature>
<evidence type="ECO:0000313" key="13">
    <source>
        <dbReference type="EMBL" id="OGC81417.1"/>
    </source>
</evidence>
<feature type="active site" description="Nucleophile" evidence="10">
    <location>
        <position position="100"/>
    </location>
</feature>
<dbReference type="CDD" id="cd01998">
    <property type="entry name" value="MnmA_TRMU-like"/>
    <property type="match status" value="1"/>
</dbReference>
<dbReference type="InterPro" id="IPR004506">
    <property type="entry name" value="MnmA-like"/>
</dbReference>
<dbReference type="InterPro" id="IPR046885">
    <property type="entry name" value="MnmA-like_C"/>
</dbReference>
<dbReference type="GO" id="GO:0005737">
    <property type="term" value="C:cytoplasm"/>
    <property type="evidence" value="ECO:0007669"/>
    <property type="project" value="UniProtKB-SubCell"/>
</dbReference>
<keyword evidence="5 10" id="KW-0547">Nucleotide-binding</keyword>
<evidence type="ECO:0000256" key="10">
    <source>
        <dbReference type="HAMAP-Rule" id="MF_00144"/>
    </source>
</evidence>
<dbReference type="Pfam" id="PF20259">
    <property type="entry name" value="tRNA_Me_trans_M"/>
    <property type="match status" value="1"/>
</dbReference>
<evidence type="ECO:0000256" key="5">
    <source>
        <dbReference type="ARBA" id="ARBA00022741"/>
    </source>
</evidence>
<dbReference type="PANTHER" id="PTHR11933:SF5">
    <property type="entry name" value="MITOCHONDRIAL TRNA-SPECIFIC 2-THIOURIDYLASE 1"/>
    <property type="match status" value="1"/>
</dbReference>
<feature type="binding site" evidence="10">
    <location>
        <position position="124"/>
    </location>
    <ligand>
        <name>ATP</name>
        <dbReference type="ChEBI" id="CHEBI:30616"/>
    </ligand>
</feature>
<feature type="domain" description="tRNA-specific 2-thiouridylase MnmA-like C-terminal" evidence="11">
    <location>
        <begin position="282"/>
        <end position="352"/>
    </location>
</feature>
<evidence type="ECO:0000256" key="7">
    <source>
        <dbReference type="ARBA" id="ARBA00022884"/>
    </source>
</evidence>
<dbReference type="Gene3D" id="2.30.30.280">
    <property type="entry name" value="Adenine nucleotide alpha hydrolases-like domains"/>
    <property type="match status" value="1"/>
</dbReference>
<protein>
    <recommendedName>
        <fullName evidence="10">tRNA-specific 2-thiouridylase MnmA</fullName>
        <ecNumber evidence="10">2.8.1.13</ecNumber>
    </recommendedName>
</protein>
<accession>A0A1F4XI63</accession>
<evidence type="ECO:0000256" key="3">
    <source>
        <dbReference type="ARBA" id="ARBA00022679"/>
    </source>
</evidence>
<comment type="caution">
    <text evidence="13">The sequence shown here is derived from an EMBL/GenBank/DDBJ whole genome shotgun (WGS) entry which is preliminary data.</text>
</comment>
<keyword evidence="6 10" id="KW-0067">ATP-binding</keyword>
<feature type="binding site" evidence="10">
    <location>
        <position position="33"/>
    </location>
    <ligand>
        <name>ATP</name>
        <dbReference type="ChEBI" id="CHEBI:30616"/>
    </ligand>
</feature>
<dbReference type="Gene3D" id="3.40.50.620">
    <property type="entry name" value="HUPs"/>
    <property type="match status" value="1"/>
</dbReference>
<dbReference type="PANTHER" id="PTHR11933">
    <property type="entry name" value="TRNA 5-METHYLAMINOMETHYL-2-THIOURIDYLATE -METHYLTRANSFERASE"/>
    <property type="match status" value="1"/>
</dbReference>
<evidence type="ECO:0000256" key="9">
    <source>
        <dbReference type="ARBA" id="ARBA00051542"/>
    </source>
</evidence>
<feature type="site" description="Interaction with tRNA" evidence="10">
    <location>
        <position position="125"/>
    </location>
</feature>
<keyword evidence="8 10" id="KW-1015">Disulfide bond</keyword>
<dbReference type="FunFam" id="2.40.30.10:FF:000023">
    <property type="entry name" value="tRNA-specific 2-thiouridylase MnmA"/>
    <property type="match status" value="1"/>
</dbReference>
<dbReference type="GO" id="GO:0002143">
    <property type="term" value="P:tRNA wobble position uridine thiolation"/>
    <property type="evidence" value="ECO:0007669"/>
    <property type="project" value="TreeGrafter"/>
</dbReference>
<keyword evidence="3 10" id="KW-0808">Transferase</keyword>
<dbReference type="GO" id="GO:0103016">
    <property type="term" value="F:tRNA-uridine 2-sulfurtransferase activity"/>
    <property type="evidence" value="ECO:0007669"/>
    <property type="project" value="UniProtKB-EC"/>
</dbReference>
<feature type="region of interest" description="Interaction with target base in tRNA" evidence="10">
    <location>
        <begin position="95"/>
        <end position="97"/>
    </location>
</feature>
<dbReference type="InterPro" id="IPR023382">
    <property type="entry name" value="MnmA-like_central_sf"/>
</dbReference>
<dbReference type="FunFam" id="3.40.50.620:FF:000115">
    <property type="entry name" value="tRNA-specific 2-thiouridylase MnmA"/>
    <property type="match status" value="1"/>
</dbReference>
<evidence type="ECO:0000259" key="12">
    <source>
        <dbReference type="Pfam" id="PF20259"/>
    </source>
</evidence>
<proteinExistence type="inferred from homology"/>
<dbReference type="SUPFAM" id="SSF52402">
    <property type="entry name" value="Adenine nucleotide alpha hydrolases-like"/>
    <property type="match status" value="1"/>
</dbReference>
<dbReference type="EMBL" id="MEWR01000027">
    <property type="protein sequence ID" value="OGC81417.1"/>
    <property type="molecule type" value="Genomic_DNA"/>
</dbReference>
<keyword evidence="1 10" id="KW-0963">Cytoplasm</keyword>
<name>A0A1F4XI63_9BACT</name>
<evidence type="ECO:0000313" key="14">
    <source>
        <dbReference type="Proteomes" id="UP000177614"/>
    </source>
</evidence>
<dbReference type="AlphaFoldDB" id="A0A1F4XI63"/>
<evidence type="ECO:0000256" key="1">
    <source>
        <dbReference type="ARBA" id="ARBA00022490"/>
    </source>
</evidence>
<dbReference type="GO" id="GO:0005524">
    <property type="term" value="F:ATP binding"/>
    <property type="evidence" value="ECO:0007669"/>
    <property type="project" value="UniProtKB-KW"/>
</dbReference>
<dbReference type="GO" id="GO:0000049">
    <property type="term" value="F:tRNA binding"/>
    <property type="evidence" value="ECO:0007669"/>
    <property type="project" value="UniProtKB-KW"/>
</dbReference>
<dbReference type="NCBIfam" id="TIGR00420">
    <property type="entry name" value="trmU"/>
    <property type="match status" value="1"/>
</dbReference>
<dbReference type="NCBIfam" id="NF001138">
    <property type="entry name" value="PRK00143.1"/>
    <property type="match status" value="1"/>
</dbReference>
<dbReference type="STRING" id="1817814.A2V81_04140"/>
<dbReference type="Pfam" id="PF03054">
    <property type="entry name" value="tRNA_Me_trans"/>
    <property type="match status" value="1"/>
</dbReference>
<evidence type="ECO:0000256" key="8">
    <source>
        <dbReference type="ARBA" id="ARBA00023157"/>
    </source>
</evidence>
<dbReference type="Pfam" id="PF20258">
    <property type="entry name" value="tRNA_Me_trans_C"/>
    <property type="match status" value="1"/>
</dbReference>
<feature type="binding site" evidence="10">
    <location>
        <begin position="6"/>
        <end position="13"/>
    </location>
    <ligand>
        <name>ATP</name>
        <dbReference type="ChEBI" id="CHEBI:30616"/>
    </ligand>
</feature>
<comment type="function">
    <text evidence="10">Catalyzes the 2-thiolation of uridine at the wobble position (U34) of tRNA, leading to the formation of s(2)U34.</text>
</comment>
<evidence type="ECO:0000256" key="2">
    <source>
        <dbReference type="ARBA" id="ARBA00022555"/>
    </source>
</evidence>
<feature type="region of interest" description="Interaction with tRNA" evidence="10">
    <location>
        <begin position="147"/>
        <end position="149"/>
    </location>
</feature>
<evidence type="ECO:0000256" key="6">
    <source>
        <dbReference type="ARBA" id="ARBA00022840"/>
    </source>
</evidence>
<sequence>MKIAVAMSGGVDSSVTAALLHQEKSTDIFGIFMKNWSEQAEEDMGNCTWINDRRDALAVAAHLHMPLKTVDFEKEYRDQVLEYFYREYAAGRTPNPDILCNKLIKFDALLKYAENLGAEKIATGHYARVSKLKDGRFHLLKGKDNSKDQSYFLCQLTQGQLSKTLFPLGELTKTEVRKLAQKFNLPTADKKDSQGICFIGKVQLQDFLHVRLATKPGDVINTTGTIIGSHTGAYAYTIGQRHGFRIDKKTPESKPWFVVRTDVTDNTVTVAEGEDNPALFHDELHASHFHWIVEQPNFPCKCSAKIRYRQLDQDCTIFADGHIEFAKPQRAITPGQSIVFYQSDECLGSATIENSSAEF</sequence>
<evidence type="ECO:0000259" key="11">
    <source>
        <dbReference type="Pfam" id="PF20258"/>
    </source>
</evidence>
<feature type="disulfide bond" description="Alternate" evidence="10">
    <location>
        <begin position="100"/>
        <end position="197"/>
    </location>
</feature>
<keyword evidence="4 10" id="KW-0819">tRNA processing</keyword>
<keyword evidence="7 10" id="KW-0694">RNA-binding</keyword>
<dbReference type="EC" id="2.8.1.13" evidence="10"/>
<dbReference type="Gene3D" id="2.40.30.10">
    <property type="entry name" value="Translation factors"/>
    <property type="match status" value="1"/>
</dbReference>
<dbReference type="InterPro" id="IPR046884">
    <property type="entry name" value="MnmA-like_central"/>
</dbReference>
<comment type="catalytic activity">
    <reaction evidence="9 10">
        <text>S-sulfanyl-L-cysteinyl-[protein] + uridine(34) in tRNA + AH2 + ATP = 2-thiouridine(34) in tRNA + L-cysteinyl-[protein] + A + AMP + diphosphate + H(+)</text>
        <dbReference type="Rhea" id="RHEA:47032"/>
        <dbReference type="Rhea" id="RHEA-COMP:10131"/>
        <dbReference type="Rhea" id="RHEA-COMP:11726"/>
        <dbReference type="Rhea" id="RHEA-COMP:11727"/>
        <dbReference type="Rhea" id="RHEA-COMP:11728"/>
        <dbReference type="ChEBI" id="CHEBI:13193"/>
        <dbReference type="ChEBI" id="CHEBI:15378"/>
        <dbReference type="ChEBI" id="CHEBI:17499"/>
        <dbReference type="ChEBI" id="CHEBI:29950"/>
        <dbReference type="ChEBI" id="CHEBI:30616"/>
        <dbReference type="ChEBI" id="CHEBI:33019"/>
        <dbReference type="ChEBI" id="CHEBI:61963"/>
        <dbReference type="ChEBI" id="CHEBI:65315"/>
        <dbReference type="ChEBI" id="CHEBI:87170"/>
        <dbReference type="ChEBI" id="CHEBI:456215"/>
        <dbReference type="EC" id="2.8.1.13"/>
    </reaction>
</comment>
<gene>
    <name evidence="10" type="primary">mnmA</name>
    <name evidence="13" type="ORF">A2V81_04140</name>
</gene>
<dbReference type="InterPro" id="IPR014729">
    <property type="entry name" value="Rossmann-like_a/b/a_fold"/>
</dbReference>
<evidence type="ECO:0000256" key="4">
    <source>
        <dbReference type="ARBA" id="ARBA00022694"/>
    </source>
</evidence>
<feature type="domain" description="tRNA-specific 2-thiouridylase MnmA-like central" evidence="12">
    <location>
        <begin position="205"/>
        <end position="271"/>
    </location>
</feature>